<dbReference type="EMBL" id="LXPE01000135">
    <property type="protein sequence ID" value="OBA25345.1"/>
    <property type="molecule type" value="Genomic_DNA"/>
</dbReference>
<proteinExistence type="predicted"/>
<feature type="coiled-coil region" evidence="1">
    <location>
        <begin position="186"/>
        <end position="232"/>
    </location>
</feature>
<protein>
    <submittedName>
        <fullName evidence="2">Uncharacterized protein</fullName>
    </submittedName>
</protein>
<evidence type="ECO:0000313" key="3">
    <source>
        <dbReference type="Proteomes" id="UP000092321"/>
    </source>
</evidence>
<name>A0A1B7T9F3_9ASCO</name>
<sequence>MLANSNDRRINSAQHKINVDLDFLRKTYFTLRNSLLQEITTNLNNNKDNTDLNEEKLIQQMDIDLTSTMINIILNCNIVDLPNNSLDLTDSKTVHHLLIKNSDMLDVVPKNLNLQENLQKEFEKFDSLCVKKSDLLKELSKFNTSIIMSGSNVSEQYLLDIDTRIGDILNDDTDVESYNEDDTIINDNLKKQLASLAESMHNINTLETNGSLKKLEEKFITLQSKVEFLIEKLDK</sequence>
<evidence type="ECO:0000313" key="2">
    <source>
        <dbReference type="EMBL" id="OBA25345.1"/>
    </source>
</evidence>
<reference evidence="3" key="1">
    <citation type="journal article" date="2016" name="Proc. Natl. Acad. Sci. U.S.A.">
        <title>Comparative genomics of biotechnologically important yeasts.</title>
        <authorList>
            <person name="Riley R."/>
            <person name="Haridas S."/>
            <person name="Wolfe K.H."/>
            <person name="Lopes M.R."/>
            <person name="Hittinger C.T."/>
            <person name="Goeker M."/>
            <person name="Salamov A.A."/>
            <person name="Wisecaver J.H."/>
            <person name="Long T.M."/>
            <person name="Calvey C.H."/>
            <person name="Aerts A.L."/>
            <person name="Barry K.W."/>
            <person name="Choi C."/>
            <person name="Clum A."/>
            <person name="Coughlan A.Y."/>
            <person name="Deshpande S."/>
            <person name="Douglass A.P."/>
            <person name="Hanson S.J."/>
            <person name="Klenk H.-P."/>
            <person name="LaButti K.M."/>
            <person name="Lapidus A."/>
            <person name="Lindquist E.A."/>
            <person name="Lipzen A.M."/>
            <person name="Meier-Kolthoff J.P."/>
            <person name="Ohm R.A."/>
            <person name="Otillar R.P."/>
            <person name="Pangilinan J.L."/>
            <person name="Peng Y."/>
            <person name="Rokas A."/>
            <person name="Rosa C.A."/>
            <person name="Scheuner C."/>
            <person name="Sibirny A.A."/>
            <person name="Slot J.C."/>
            <person name="Stielow J.B."/>
            <person name="Sun H."/>
            <person name="Kurtzman C.P."/>
            <person name="Blackwell M."/>
            <person name="Grigoriev I.V."/>
            <person name="Jeffries T.W."/>
        </authorList>
    </citation>
    <scope>NUCLEOTIDE SEQUENCE [LARGE SCALE GENOMIC DNA]</scope>
    <source>
        <strain evidence="3">NRRL Y-1626</strain>
    </source>
</reference>
<gene>
    <name evidence="2" type="ORF">HANVADRAFT_63732</name>
</gene>
<accession>A0A1B7T9F3</accession>
<dbReference type="Proteomes" id="UP000092321">
    <property type="component" value="Unassembled WGS sequence"/>
</dbReference>
<comment type="caution">
    <text evidence="2">The sequence shown here is derived from an EMBL/GenBank/DDBJ whole genome shotgun (WGS) entry which is preliminary data.</text>
</comment>
<dbReference type="AlphaFoldDB" id="A0A1B7T9F3"/>
<evidence type="ECO:0000256" key="1">
    <source>
        <dbReference type="SAM" id="Coils"/>
    </source>
</evidence>
<keyword evidence="3" id="KW-1185">Reference proteome</keyword>
<keyword evidence="1" id="KW-0175">Coiled coil</keyword>
<organism evidence="2 3">
    <name type="scientific">Hanseniaspora valbyensis NRRL Y-1626</name>
    <dbReference type="NCBI Taxonomy" id="766949"/>
    <lineage>
        <taxon>Eukaryota</taxon>
        <taxon>Fungi</taxon>
        <taxon>Dikarya</taxon>
        <taxon>Ascomycota</taxon>
        <taxon>Saccharomycotina</taxon>
        <taxon>Saccharomycetes</taxon>
        <taxon>Saccharomycodales</taxon>
        <taxon>Saccharomycodaceae</taxon>
        <taxon>Hanseniaspora</taxon>
    </lineage>
</organism>